<gene>
    <name evidence="3" type="ORF">Hyperionvirus3_136</name>
</gene>
<keyword evidence="1" id="KW-0677">Repeat</keyword>
<accession>A0A3G5A6V3</accession>
<dbReference type="Pfam" id="PF25390">
    <property type="entry name" value="WD40_RLD"/>
    <property type="match status" value="1"/>
</dbReference>
<dbReference type="InterPro" id="IPR009091">
    <property type="entry name" value="RCC1/BLIP-II"/>
</dbReference>
<dbReference type="PROSITE" id="PS50012">
    <property type="entry name" value="RCC1_3"/>
    <property type="match status" value="4"/>
</dbReference>
<dbReference type="Gene3D" id="2.130.10.30">
    <property type="entry name" value="Regulator of chromosome condensation 1/beta-lactamase-inhibitor protein II"/>
    <property type="match status" value="2"/>
</dbReference>
<protein>
    <submittedName>
        <fullName evidence="3">Chromosome condensation regulator</fullName>
    </submittedName>
</protein>
<dbReference type="InterPro" id="IPR000408">
    <property type="entry name" value="Reg_chr_condens"/>
</dbReference>
<reference evidence="3" key="1">
    <citation type="submission" date="2018-10" db="EMBL/GenBank/DDBJ databases">
        <title>Hidden diversity of soil giant viruses.</title>
        <authorList>
            <person name="Schulz F."/>
            <person name="Alteio L."/>
            <person name="Goudeau D."/>
            <person name="Ryan E.M."/>
            <person name="Malmstrom R.R."/>
            <person name="Blanchard J."/>
            <person name="Woyke T."/>
        </authorList>
    </citation>
    <scope>NUCLEOTIDE SEQUENCE</scope>
    <source>
        <strain evidence="3">HYV1</strain>
    </source>
</reference>
<evidence type="ECO:0000313" key="3">
    <source>
        <dbReference type="EMBL" id="AYV82990.1"/>
    </source>
</evidence>
<sequence length="423" mass="47436">MDSISLIIALPKDLLYLVSNYDPSIFSIFPESEMIKHDWFQLMKKNFSREYSKTESSNHSLMKIYFEFCLKKSKTLFTTYYAIIRLTDGTLMSCGLNYRGQLDSADIKNRNKFEIIKGIPKDLADIACGCDHTIIQLIDGTLMSYGLNHDGQLGHCDNIRRNKFKIIKQIPKNIVEISCGGYHTIIRLTDGTLMSCGLNSDGQLGYGDDENRNKFEIIKDIPKNILEISCGNFHTMIRLTDGTLMSSGLNREGQLGHGDNQNRNKFEIIKETPKNIAEISCGPDHTIIRLTDGTLMSCGMNASGQLGHGDNENRNKFEIIKEIPRNIAEISCGAFVTIIKLTDGTLMSTGNWGNRNKFERMADTPENISEISCGGDFIIIRLADGTLMSHGEITEGHLYVENYDPINKFELIKNIAGNALINC</sequence>
<dbReference type="PANTHER" id="PTHR22870">
    <property type="entry name" value="REGULATOR OF CHROMOSOME CONDENSATION"/>
    <property type="match status" value="1"/>
</dbReference>
<feature type="domain" description="RCC1-like" evidence="2">
    <location>
        <begin position="85"/>
        <end position="338"/>
    </location>
</feature>
<dbReference type="SUPFAM" id="SSF50985">
    <property type="entry name" value="RCC1/BLIP-II"/>
    <property type="match status" value="1"/>
</dbReference>
<dbReference type="EMBL" id="MK072385">
    <property type="protein sequence ID" value="AYV82990.1"/>
    <property type="molecule type" value="Genomic_DNA"/>
</dbReference>
<evidence type="ECO:0000256" key="1">
    <source>
        <dbReference type="ARBA" id="ARBA00022737"/>
    </source>
</evidence>
<name>A0A3G5A6V3_9VIRU</name>
<evidence type="ECO:0000259" key="2">
    <source>
        <dbReference type="Pfam" id="PF25390"/>
    </source>
</evidence>
<proteinExistence type="predicted"/>
<dbReference type="InterPro" id="IPR051210">
    <property type="entry name" value="Ub_ligase/GEF_domain"/>
</dbReference>
<dbReference type="InterPro" id="IPR058923">
    <property type="entry name" value="RCC1-like_dom"/>
</dbReference>
<dbReference type="PANTHER" id="PTHR22870:SF408">
    <property type="entry name" value="OS09G0560450 PROTEIN"/>
    <property type="match status" value="1"/>
</dbReference>
<organism evidence="3">
    <name type="scientific">Hyperionvirus sp</name>
    <dbReference type="NCBI Taxonomy" id="2487770"/>
    <lineage>
        <taxon>Viruses</taxon>
        <taxon>Varidnaviria</taxon>
        <taxon>Bamfordvirae</taxon>
        <taxon>Nucleocytoviricota</taxon>
        <taxon>Megaviricetes</taxon>
        <taxon>Imitervirales</taxon>
        <taxon>Mimiviridae</taxon>
        <taxon>Klosneuvirinae</taxon>
    </lineage>
</organism>
<dbReference type="PRINTS" id="PR00633">
    <property type="entry name" value="RCCNDNSATION"/>
</dbReference>